<dbReference type="Pfam" id="PF02635">
    <property type="entry name" value="DsrE"/>
    <property type="match status" value="1"/>
</dbReference>
<evidence type="ECO:0000313" key="2">
    <source>
        <dbReference type="Proteomes" id="UP000242432"/>
    </source>
</evidence>
<name>A0A1T4VTX9_9GAMM</name>
<sequence length="118" mass="12926">MKFLIIIKSPPVSQVVHEIAVSTISELLKKDSVEISGIFFTDCSAAIASKGITQISSLETVQSSYLNLSKEKSIPMYVCGRAYMELGLDKASIQDGFNLSGNMELSMMMCSAEKIMEF</sequence>
<organism evidence="1 2">
    <name type="scientific">Succinivibrio dextrinosolvens DSM 3072</name>
    <dbReference type="NCBI Taxonomy" id="1123324"/>
    <lineage>
        <taxon>Bacteria</taxon>
        <taxon>Pseudomonadati</taxon>
        <taxon>Pseudomonadota</taxon>
        <taxon>Gammaproteobacteria</taxon>
        <taxon>Aeromonadales</taxon>
        <taxon>Succinivibrionaceae</taxon>
        <taxon>Succinivibrio</taxon>
    </lineage>
</organism>
<dbReference type="SUPFAM" id="SSF75169">
    <property type="entry name" value="DsrEFH-like"/>
    <property type="match status" value="1"/>
</dbReference>
<accession>A0A1T4VTX9</accession>
<gene>
    <name evidence="1" type="ORF">SAMN02745213_02036</name>
</gene>
<keyword evidence="2" id="KW-1185">Reference proteome</keyword>
<dbReference type="RefSeq" id="WP_078929374.1">
    <property type="nucleotide sequence ID" value="NZ_FUXX01000047.1"/>
</dbReference>
<dbReference type="InterPro" id="IPR027396">
    <property type="entry name" value="DsrEFH-like"/>
</dbReference>
<dbReference type="GO" id="GO:0016740">
    <property type="term" value="F:transferase activity"/>
    <property type="evidence" value="ECO:0007669"/>
    <property type="project" value="UniProtKB-KW"/>
</dbReference>
<dbReference type="Gene3D" id="3.40.1260.10">
    <property type="entry name" value="DsrEFH-like"/>
    <property type="match status" value="1"/>
</dbReference>
<keyword evidence="1" id="KW-0808">Transferase</keyword>
<dbReference type="InterPro" id="IPR003787">
    <property type="entry name" value="Sulphur_relay_DsrE/F-like"/>
</dbReference>
<reference evidence="2" key="1">
    <citation type="submission" date="2017-02" db="EMBL/GenBank/DDBJ databases">
        <authorList>
            <person name="Varghese N."/>
            <person name="Submissions S."/>
        </authorList>
    </citation>
    <scope>NUCLEOTIDE SEQUENCE [LARGE SCALE GENOMIC DNA]</scope>
    <source>
        <strain evidence="2">DSM 3072</strain>
    </source>
</reference>
<dbReference type="Proteomes" id="UP000242432">
    <property type="component" value="Unassembled WGS sequence"/>
</dbReference>
<evidence type="ECO:0000313" key="1">
    <source>
        <dbReference type="EMBL" id="SKA68464.1"/>
    </source>
</evidence>
<dbReference type="AlphaFoldDB" id="A0A1T4VTX9"/>
<dbReference type="EMBL" id="FUXX01000047">
    <property type="protein sequence ID" value="SKA68464.1"/>
    <property type="molecule type" value="Genomic_DNA"/>
</dbReference>
<proteinExistence type="predicted"/>
<protein>
    <submittedName>
        <fullName evidence="1">Sulfur relay (Sulfurtransferase) complex TusBCD TusD component, DsrE family</fullName>
    </submittedName>
</protein>